<protein>
    <submittedName>
        <fullName evidence="8">AEC family transporter</fullName>
    </submittedName>
</protein>
<evidence type="ECO:0000256" key="1">
    <source>
        <dbReference type="ARBA" id="ARBA00004141"/>
    </source>
</evidence>
<dbReference type="InterPro" id="IPR004776">
    <property type="entry name" value="Mem_transp_PIN-like"/>
</dbReference>
<feature type="transmembrane region" description="Helical" evidence="7">
    <location>
        <begin position="66"/>
        <end position="88"/>
    </location>
</feature>
<name>A0A5B8L2P3_9HYPH</name>
<dbReference type="OrthoDB" id="9810457at2"/>
<dbReference type="PANTHER" id="PTHR36838">
    <property type="entry name" value="AUXIN EFFLUX CARRIER FAMILY PROTEIN"/>
    <property type="match status" value="1"/>
</dbReference>
<feature type="transmembrane region" description="Helical" evidence="7">
    <location>
        <begin position="36"/>
        <end position="54"/>
    </location>
</feature>
<organism evidence="8 9">
    <name type="scientific">Nitratireductor mangrovi</name>
    <dbReference type="NCBI Taxonomy" id="2599600"/>
    <lineage>
        <taxon>Bacteria</taxon>
        <taxon>Pseudomonadati</taxon>
        <taxon>Pseudomonadota</taxon>
        <taxon>Alphaproteobacteria</taxon>
        <taxon>Hyphomicrobiales</taxon>
        <taxon>Phyllobacteriaceae</taxon>
        <taxon>Nitratireductor</taxon>
    </lineage>
</organism>
<evidence type="ECO:0000256" key="2">
    <source>
        <dbReference type="ARBA" id="ARBA00022448"/>
    </source>
</evidence>
<evidence type="ECO:0000256" key="5">
    <source>
        <dbReference type="ARBA" id="ARBA00022989"/>
    </source>
</evidence>
<dbReference type="PANTHER" id="PTHR36838:SF3">
    <property type="entry name" value="TRANSPORTER AUXIN EFFLUX CARRIER EC FAMILY"/>
    <property type="match status" value="1"/>
</dbReference>
<gene>
    <name evidence="8" type="ORF">FQ775_18750</name>
</gene>
<comment type="subcellular location">
    <subcellularLocation>
        <location evidence="1">Membrane</location>
        <topology evidence="1">Multi-pass membrane protein</topology>
    </subcellularLocation>
</comment>
<dbReference type="EMBL" id="CP042301">
    <property type="protein sequence ID" value="QDZ02257.1"/>
    <property type="molecule type" value="Genomic_DNA"/>
</dbReference>
<keyword evidence="4 7" id="KW-0812">Transmembrane</keyword>
<feature type="transmembrane region" description="Helical" evidence="7">
    <location>
        <begin position="257"/>
        <end position="277"/>
    </location>
</feature>
<evidence type="ECO:0000313" key="8">
    <source>
        <dbReference type="EMBL" id="QDZ02257.1"/>
    </source>
</evidence>
<feature type="transmembrane region" description="Helical" evidence="7">
    <location>
        <begin position="289"/>
        <end position="310"/>
    </location>
</feature>
<sequence length="317" mass="32282">MVNVLSVVLPIMLIIGLGLAAVRSGAAKDVHIEGLAAFVLNFALPAVMLTTLAGQNMRESFNLGYLVAYGGGSLAAFAATFAILRFAMGRPLTRAGLGALGGTTSNTGFIGYPVAALALGAPALAGMPMTMLIENALIIPLGMALAELGRRDGTHSAMRLVWQTLARLARMPLILAIAAGLVLSLAGIQLPDMAVTTLEMLAAASAPCALFVVGGTVARLNRSDISPEIFAIVAGKLLIHPVAVTAALLLVPGVPTGLVAVGMLFSSVSMITIYPLFCVRHGMEKDAATALVAATTLAFAGIAVMLGWAIPLVAGDG</sequence>
<evidence type="ECO:0000256" key="6">
    <source>
        <dbReference type="ARBA" id="ARBA00023136"/>
    </source>
</evidence>
<keyword evidence="3" id="KW-1003">Cell membrane</keyword>
<feature type="transmembrane region" description="Helical" evidence="7">
    <location>
        <begin position="200"/>
        <end position="218"/>
    </location>
</feature>
<evidence type="ECO:0000256" key="3">
    <source>
        <dbReference type="ARBA" id="ARBA00022475"/>
    </source>
</evidence>
<reference evidence="8" key="1">
    <citation type="submission" date="2020-04" db="EMBL/GenBank/DDBJ databases">
        <title>Nitratireductor sp. nov. isolated from mangrove soil.</title>
        <authorList>
            <person name="Ye Y."/>
        </authorList>
    </citation>
    <scope>NUCLEOTIDE SEQUENCE</scope>
    <source>
        <strain evidence="8">SY7</strain>
    </source>
</reference>
<dbReference type="GO" id="GO:0016020">
    <property type="term" value="C:membrane"/>
    <property type="evidence" value="ECO:0007669"/>
    <property type="project" value="UniProtKB-SubCell"/>
</dbReference>
<dbReference type="Pfam" id="PF03547">
    <property type="entry name" value="Mem_trans"/>
    <property type="match status" value="1"/>
</dbReference>
<evidence type="ECO:0000256" key="7">
    <source>
        <dbReference type="SAM" id="Phobius"/>
    </source>
</evidence>
<keyword evidence="5 7" id="KW-1133">Transmembrane helix</keyword>
<dbReference type="GO" id="GO:0055085">
    <property type="term" value="P:transmembrane transport"/>
    <property type="evidence" value="ECO:0007669"/>
    <property type="project" value="InterPro"/>
</dbReference>
<dbReference type="Proteomes" id="UP000321389">
    <property type="component" value="Chromosome"/>
</dbReference>
<dbReference type="RefSeq" id="WP_146300896.1">
    <property type="nucleotide sequence ID" value="NZ_CP042301.2"/>
</dbReference>
<evidence type="ECO:0000256" key="4">
    <source>
        <dbReference type="ARBA" id="ARBA00022692"/>
    </source>
</evidence>
<accession>A0A5B8L2P3</accession>
<proteinExistence type="predicted"/>
<keyword evidence="6 7" id="KW-0472">Membrane</keyword>
<evidence type="ECO:0000313" key="9">
    <source>
        <dbReference type="Proteomes" id="UP000321389"/>
    </source>
</evidence>
<keyword evidence="2" id="KW-0813">Transport</keyword>
<keyword evidence="9" id="KW-1185">Reference proteome</keyword>
<feature type="transmembrane region" description="Helical" evidence="7">
    <location>
        <begin position="230"/>
        <end position="251"/>
    </location>
</feature>
<dbReference type="KEGG" id="niy:FQ775_18750"/>
<feature type="transmembrane region" description="Helical" evidence="7">
    <location>
        <begin position="168"/>
        <end position="188"/>
    </location>
</feature>
<dbReference type="AlphaFoldDB" id="A0A5B8L2P3"/>